<keyword evidence="3" id="KW-1185">Reference proteome</keyword>
<comment type="caution">
    <text evidence="2">The sequence shown here is derived from an EMBL/GenBank/DDBJ whole genome shotgun (WGS) entry which is preliminary data.</text>
</comment>
<reference evidence="2" key="1">
    <citation type="submission" date="2020-04" db="EMBL/GenBank/DDBJ databases">
        <authorList>
            <person name="Alioto T."/>
            <person name="Alioto T."/>
            <person name="Gomez Garrido J."/>
        </authorList>
    </citation>
    <scope>NUCLEOTIDE SEQUENCE</scope>
    <source>
        <strain evidence="2">A484AB</strain>
    </source>
</reference>
<evidence type="ECO:0000313" key="3">
    <source>
        <dbReference type="Proteomes" id="UP001152795"/>
    </source>
</evidence>
<organism evidence="2 3">
    <name type="scientific">Paramuricea clavata</name>
    <name type="common">Red gorgonian</name>
    <name type="synonym">Violescent sea-whip</name>
    <dbReference type="NCBI Taxonomy" id="317549"/>
    <lineage>
        <taxon>Eukaryota</taxon>
        <taxon>Metazoa</taxon>
        <taxon>Cnidaria</taxon>
        <taxon>Anthozoa</taxon>
        <taxon>Octocorallia</taxon>
        <taxon>Malacalcyonacea</taxon>
        <taxon>Plexauridae</taxon>
        <taxon>Paramuricea</taxon>
    </lineage>
</organism>
<feature type="region of interest" description="Disordered" evidence="1">
    <location>
        <begin position="192"/>
        <end position="211"/>
    </location>
</feature>
<name>A0A6S7GH19_PARCT</name>
<dbReference type="OrthoDB" id="5989945at2759"/>
<dbReference type="EMBL" id="CACRXK020000723">
    <property type="protein sequence ID" value="CAB3984331.1"/>
    <property type="molecule type" value="Genomic_DNA"/>
</dbReference>
<evidence type="ECO:0000313" key="2">
    <source>
        <dbReference type="EMBL" id="CAB3984331.1"/>
    </source>
</evidence>
<evidence type="ECO:0000256" key="1">
    <source>
        <dbReference type="SAM" id="MobiDB-lite"/>
    </source>
</evidence>
<proteinExistence type="predicted"/>
<feature type="region of interest" description="Disordered" evidence="1">
    <location>
        <begin position="159"/>
        <end position="178"/>
    </location>
</feature>
<dbReference type="AlphaFoldDB" id="A0A6S7GH19"/>
<sequence length="686" mass="77356">SSVPCSFVVQHSSLFLTVTRSIISSYLEFTLSMFGTEYHLPRIQQGLLPFCLIFRLILDIAVYIYTSRIIGLKNLLKPNMLFQQNEVKGNICLNDYMRKACNVMYTVSLELKLILGFRKLVEDVQLEILTQHGYNYVVTLLFIRADPVLSKQWPIRDTWKKSGSGSSVTSGPKDDSSMDKLSVIMSGLSSAETTPAKKVKSPNTRSSPCTKKLFSEDEDVTFVQRGSRSYLNQDEVDLMETLNVTAVPPTPVGPVKYAVDYNEKDPLAAVTDNWNWDCAQPCKRKGFCSEGRRTSQTCRWLLEIAEVIACSARKYVENDRCHKEMTVIYIGKHNCNPRVKEKKPSKKDVEDILRTRPTITTGQIQIDTVREVLLSGKDAQEVHDLAMTYSNKTHLSNLRTSINNKARPGGSDIEAVRLLQDDFTKRGLDKNLILKVGDDFVILSSEHKLRLGALITLGLVEEPVSLDGCESHAKDFTEVEMTTYYPVLRRNVKLPMVSTFDDEVNKIIPSVAHEYGIDPEPYIGIGLDPHSYVGDEGGALWSGLCKAKGDGVKSKTISDAFHVKQDIRRHLKYFKSKKDQERFQSLMSDACKSPTSIQADEAEKALDDLIRKKSTDPVKMSNFKKWWWRRRARWQQWCKTNSASSAEVANAKSLSASGFRKRLLDVVTTECSAAILEAAEIKRQLA</sequence>
<accession>A0A6S7GH19</accession>
<feature type="compositionally biased region" description="Low complexity" evidence="1">
    <location>
        <begin position="162"/>
        <end position="171"/>
    </location>
</feature>
<feature type="non-terminal residue" evidence="2">
    <location>
        <position position="686"/>
    </location>
</feature>
<gene>
    <name evidence="2" type="ORF">PACLA_8A043330</name>
</gene>
<dbReference type="Proteomes" id="UP001152795">
    <property type="component" value="Unassembled WGS sequence"/>
</dbReference>
<protein>
    <submittedName>
        <fullName evidence="2">Uncharacterized protein</fullName>
    </submittedName>
</protein>